<dbReference type="InterPro" id="IPR027417">
    <property type="entry name" value="P-loop_NTPase"/>
</dbReference>
<evidence type="ECO:0000256" key="4">
    <source>
        <dbReference type="ARBA" id="ARBA00022679"/>
    </source>
</evidence>
<dbReference type="NCBIfam" id="TIGR01313">
    <property type="entry name" value="therm_gnt_kin"/>
    <property type="match status" value="1"/>
</dbReference>
<dbReference type="CDD" id="cd02021">
    <property type="entry name" value="GntK"/>
    <property type="match status" value="1"/>
</dbReference>
<accession>A0A5C8PKD1</accession>
<evidence type="ECO:0000256" key="5">
    <source>
        <dbReference type="ARBA" id="ARBA00022741"/>
    </source>
</evidence>
<keyword evidence="7 10" id="KW-0067">ATP-binding</keyword>
<dbReference type="FunFam" id="3.40.50.300:FF:000522">
    <property type="entry name" value="Gluconokinase"/>
    <property type="match status" value="1"/>
</dbReference>
<dbReference type="InterPro" id="IPR006001">
    <property type="entry name" value="Therm_gnt_kin"/>
</dbReference>
<comment type="caution">
    <text evidence="11">The sequence shown here is derived from an EMBL/GenBank/DDBJ whole genome shotgun (WGS) entry which is preliminary data.</text>
</comment>
<dbReference type="GO" id="GO:0046316">
    <property type="term" value="F:gluconokinase activity"/>
    <property type="evidence" value="ECO:0007669"/>
    <property type="project" value="UniProtKB-EC"/>
</dbReference>
<dbReference type="RefSeq" id="WP_147848643.1">
    <property type="nucleotide sequence ID" value="NZ_VDUZ01000022.1"/>
</dbReference>
<name>A0A5C8PKD1_9HYPH</name>
<dbReference type="AlphaFoldDB" id="A0A5C8PKD1"/>
<evidence type="ECO:0000313" key="12">
    <source>
        <dbReference type="Proteomes" id="UP000321638"/>
    </source>
</evidence>
<evidence type="ECO:0000256" key="2">
    <source>
        <dbReference type="ARBA" id="ARBA00008420"/>
    </source>
</evidence>
<evidence type="ECO:0000256" key="3">
    <source>
        <dbReference type="ARBA" id="ARBA00012054"/>
    </source>
</evidence>
<dbReference type="EC" id="2.7.1.12" evidence="3 10"/>
<proteinExistence type="inferred from homology"/>
<dbReference type="SUPFAM" id="SSF52540">
    <property type="entry name" value="P-loop containing nucleoside triphosphate hydrolases"/>
    <property type="match status" value="1"/>
</dbReference>
<reference evidence="11 12" key="1">
    <citation type="submission" date="2019-06" db="EMBL/GenBank/DDBJ databases">
        <title>New taxonomy in bacterial strain CC-CFT640, isolated from vineyard.</title>
        <authorList>
            <person name="Lin S.-Y."/>
            <person name="Tsai C.-F."/>
            <person name="Young C.-C."/>
        </authorList>
    </citation>
    <scope>NUCLEOTIDE SEQUENCE [LARGE SCALE GENOMIC DNA]</scope>
    <source>
        <strain evidence="11 12">CC-CFT640</strain>
    </source>
</reference>
<evidence type="ECO:0000256" key="6">
    <source>
        <dbReference type="ARBA" id="ARBA00022777"/>
    </source>
</evidence>
<evidence type="ECO:0000313" key="11">
    <source>
        <dbReference type="EMBL" id="TXL73848.1"/>
    </source>
</evidence>
<comment type="similarity">
    <text evidence="2 10">Belongs to the gluconokinase GntK/GntV family.</text>
</comment>
<dbReference type="GO" id="GO:0019521">
    <property type="term" value="P:D-gluconate metabolic process"/>
    <property type="evidence" value="ECO:0007669"/>
    <property type="project" value="UniProtKB-KW"/>
</dbReference>
<keyword evidence="5 10" id="KW-0547">Nucleotide-binding</keyword>
<keyword evidence="8" id="KW-0311">Gluconate utilization</keyword>
<evidence type="ECO:0000256" key="8">
    <source>
        <dbReference type="ARBA" id="ARBA00023064"/>
    </source>
</evidence>
<dbReference type="GO" id="GO:0005737">
    <property type="term" value="C:cytoplasm"/>
    <property type="evidence" value="ECO:0007669"/>
    <property type="project" value="TreeGrafter"/>
</dbReference>
<keyword evidence="6 10" id="KW-0418">Kinase</keyword>
<dbReference type="OrthoDB" id="9795716at2"/>
<evidence type="ECO:0000256" key="9">
    <source>
        <dbReference type="ARBA" id="ARBA00048090"/>
    </source>
</evidence>
<dbReference type="PANTHER" id="PTHR43442:SF3">
    <property type="entry name" value="GLUCONOKINASE-RELATED"/>
    <property type="match status" value="1"/>
</dbReference>
<comment type="pathway">
    <text evidence="1">Carbohydrate acid metabolism.</text>
</comment>
<dbReference type="Proteomes" id="UP000321638">
    <property type="component" value="Unassembled WGS sequence"/>
</dbReference>
<sequence>MLVVVVMGVSGCGKSTVGPRLATTLDGDYAEGDTFHPPANVTKMKSGQALDDTDRKPWLEAMAAAIADWSRGPRPIVLSCSALKRRYRDILRTGSPGLRFVYLAGDKALIAARLAARKGHFMPATLLDSQLAALEPPDADEAVTVSIDQPPDAIVAQAVAKLNAMTSSSSRAQRGISRE</sequence>
<dbReference type="Gene3D" id="3.40.50.300">
    <property type="entry name" value="P-loop containing nucleotide triphosphate hydrolases"/>
    <property type="match status" value="1"/>
</dbReference>
<evidence type="ECO:0000256" key="7">
    <source>
        <dbReference type="ARBA" id="ARBA00022840"/>
    </source>
</evidence>
<dbReference type="EMBL" id="VDUZ01000022">
    <property type="protein sequence ID" value="TXL73848.1"/>
    <property type="molecule type" value="Genomic_DNA"/>
</dbReference>
<dbReference type="PANTHER" id="PTHR43442">
    <property type="entry name" value="GLUCONOKINASE-RELATED"/>
    <property type="match status" value="1"/>
</dbReference>
<dbReference type="GO" id="GO:0005524">
    <property type="term" value="F:ATP binding"/>
    <property type="evidence" value="ECO:0007669"/>
    <property type="project" value="UniProtKB-KW"/>
</dbReference>
<evidence type="ECO:0000256" key="1">
    <source>
        <dbReference type="ARBA" id="ARBA00004761"/>
    </source>
</evidence>
<organism evidence="11 12">
    <name type="scientific">Vineibacter terrae</name>
    <dbReference type="NCBI Taxonomy" id="2586908"/>
    <lineage>
        <taxon>Bacteria</taxon>
        <taxon>Pseudomonadati</taxon>
        <taxon>Pseudomonadota</taxon>
        <taxon>Alphaproteobacteria</taxon>
        <taxon>Hyphomicrobiales</taxon>
        <taxon>Vineibacter</taxon>
    </lineage>
</organism>
<comment type="catalytic activity">
    <reaction evidence="9 10">
        <text>D-gluconate + ATP = 6-phospho-D-gluconate + ADP + H(+)</text>
        <dbReference type="Rhea" id="RHEA:19433"/>
        <dbReference type="ChEBI" id="CHEBI:15378"/>
        <dbReference type="ChEBI" id="CHEBI:18391"/>
        <dbReference type="ChEBI" id="CHEBI:30616"/>
        <dbReference type="ChEBI" id="CHEBI:58759"/>
        <dbReference type="ChEBI" id="CHEBI:456216"/>
        <dbReference type="EC" id="2.7.1.12"/>
    </reaction>
</comment>
<keyword evidence="12" id="KW-1185">Reference proteome</keyword>
<dbReference type="Pfam" id="PF13671">
    <property type="entry name" value="AAA_33"/>
    <property type="match status" value="1"/>
</dbReference>
<gene>
    <name evidence="11" type="ORF">FHP25_19545</name>
</gene>
<keyword evidence="4 10" id="KW-0808">Transferase</keyword>
<protein>
    <recommendedName>
        <fullName evidence="3 10">Gluconokinase</fullName>
        <ecNumber evidence="3 10">2.7.1.12</ecNumber>
    </recommendedName>
</protein>
<evidence type="ECO:0000256" key="10">
    <source>
        <dbReference type="RuleBase" id="RU363066"/>
    </source>
</evidence>